<dbReference type="InterPro" id="IPR027051">
    <property type="entry name" value="XdhC_Rossmann_dom"/>
</dbReference>
<evidence type="ECO:0008006" key="4">
    <source>
        <dbReference type="Google" id="ProtNLM"/>
    </source>
</evidence>
<dbReference type="InterPro" id="IPR003777">
    <property type="entry name" value="XdhC_CoxI"/>
</dbReference>
<proteinExistence type="predicted"/>
<dbReference type="Pfam" id="PF13478">
    <property type="entry name" value="XdhC_C"/>
    <property type="match status" value="1"/>
</dbReference>
<feature type="domain" description="XdhC- CoxI" evidence="1">
    <location>
        <begin position="15"/>
        <end position="82"/>
    </location>
</feature>
<gene>
    <name evidence="3" type="ORF">METZ01_LOCUS28005</name>
</gene>
<reference evidence="3" key="1">
    <citation type="submission" date="2018-05" db="EMBL/GenBank/DDBJ databases">
        <authorList>
            <person name="Lanie J.A."/>
            <person name="Ng W.-L."/>
            <person name="Kazmierczak K.M."/>
            <person name="Andrzejewski T.M."/>
            <person name="Davidsen T.M."/>
            <person name="Wayne K.J."/>
            <person name="Tettelin H."/>
            <person name="Glass J.I."/>
            <person name="Rusch D."/>
            <person name="Podicherti R."/>
            <person name="Tsui H.-C.T."/>
            <person name="Winkler M.E."/>
        </authorList>
    </citation>
    <scope>NUCLEOTIDE SEQUENCE</scope>
</reference>
<organism evidence="3">
    <name type="scientific">marine metagenome</name>
    <dbReference type="NCBI Taxonomy" id="408172"/>
    <lineage>
        <taxon>unclassified sequences</taxon>
        <taxon>metagenomes</taxon>
        <taxon>ecological metagenomes</taxon>
    </lineage>
</organism>
<name>A0A381Q753_9ZZZZ</name>
<dbReference type="PANTHER" id="PTHR30388:SF4">
    <property type="entry name" value="MOLYBDENUM COFACTOR INSERTION CHAPERONE PAOD"/>
    <property type="match status" value="1"/>
</dbReference>
<dbReference type="PANTHER" id="PTHR30388">
    <property type="entry name" value="ALDEHYDE OXIDOREDUCTASE MOLYBDENUM COFACTOR ASSEMBLY PROTEIN"/>
    <property type="match status" value="1"/>
</dbReference>
<evidence type="ECO:0000313" key="3">
    <source>
        <dbReference type="EMBL" id="SUZ75151.1"/>
    </source>
</evidence>
<dbReference type="Pfam" id="PF02625">
    <property type="entry name" value="XdhC_CoxI"/>
    <property type="match status" value="1"/>
</dbReference>
<accession>A0A381Q753</accession>
<dbReference type="Gene3D" id="3.40.50.720">
    <property type="entry name" value="NAD(P)-binding Rossmann-like Domain"/>
    <property type="match status" value="1"/>
</dbReference>
<protein>
    <recommendedName>
        <fullName evidence="4">XdhC/CoxI family protein</fullName>
    </recommendedName>
</protein>
<dbReference type="InterPro" id="IPR052698">
    <property type="entry name" value="MoCofactor_Util/Proc"/>
</dbReference>
<dbReference type="EMBL" id="UINC01001235">
    <property type="protein sequence ID" value="SUZ75151.1"/>
    <property type="molecule type" value="Genomic_DNA"/>
</dbReference>
<dbReference type="AlphaFoldDB" id="A0A381Q753"/>
<feature type="domain" description="XdhC Rossmann" evidence="2">
    <location>
        <begin position="184"/>
        <end position="325"/>
    </location>
</feature>
<evidence type="ECO:0000259" key="2">
    <source>
        <dbReference type="Pfam" id="PF13478"/>
    </source>
</evidence>
<sequence>MLNDDKRLLKTMAAWSSDRRTLALAFTLRTWGSAPRPVGSMLAISDNGEFEGSVSGGCVENSVIEEAKEVISTGDPKRLTYGVTDDTAWSLGLPCGGTIELLLVRLNDRAFAQNLIQKSPTTLCIQLSTGKMAIGHSGHWSGDLAQDTGFSQISEKLIGSAPVEAQVNEELDVFVRPFADPWRLLIVGAVHIAQPLSTMASLAGFQVTIIDPRAAYLTPERFPDLPLVNDWPDVALAELKPEERTAVVVLSHDHKIDDPALQAALLSPAFYVGALGSRRNHNRRVERLLQGGVTADQVKRIHAPIGLDIGGSSAGEIAVSVIAQLISTRNKRLSGEPAD</sequence>
<evidence type="ECO:0000259" key="1">
    <source>
        <dbReference type="Pfam" id="PF02625"/>
    </source>
</evidence>